<dbReference type="AlphaFoldDB" id="A0AAV1AHT6"/>
<gene>
    <name evidence="1" type="ORF">VFH_IV152600</name>
</gene>
<accession>A0AAV1AHT6</accession>
<sequence>MLPKKSVMGFGGCSQEPGGMAETVWALSSKSEALEDGFTGTIFILFKNMVHGPHWEIVHNGGTIPAMATLHRFTSVLTRFLRIIRSSLNIDPISTSSFAHRHVSNALLLNIDPILTSSFAHRHVSNALLLNQDNPLNLDLNAFTIQSDFAITWL</sequence>
<evidence type="ECO:0000313" key="1">
    <source>
        <dbReference type="EMBL" id="CAI8609836.1"/>
    </source>
</evidence>
<keyword evidence="2" id="KW-1185">Reference proteome</keyword>
<dbReference type="Proteomes" id="UP001157006">
    <property type="component" value="Chromosome 4"/>
</dbReference>
<reference evidence="1 2" key="1">
    <citation type="submission" date="2023-01" db="EMBL/GenBank/DDBJ databases">
        <authorList>
            <person name="Kreplak J."/>
        </authorList>
    </citation>
    <scope>NUCLEOTIDE SEQUENCE [LARGE SCALE GENOMIC DNA]</scope>
</reference>
<dbReference type="EMBL" id="OX451739">
    <property type="protein sequence ID" value="CAI8609836.1"/>
    <property type="molecule type" value="Genomic_DNA"/>
</dbReference>
<organism evidence="1 2">
    <name type="scientific">Vicia faba</name>
    <name type="common">Broad bean</name>
    <name type="synonym">Faba vulgaris</name>
    <dbReference type="NCBI Taxonomy" id="3906"/>
    <lineage>
        <taxon>Eukaryota</taxon>
        <taxon>Viridiplantae</taxon>
        <taxon>Streptophyta</taxon>
        <taxon>Embryophyta</taxon>
        <taxon>Tracheophyta</taxon>
        <taxon>Spermatophyta</taxon>
        <taxon>Magnoliopsida</taxon>
        <taxon>eudicotyledons</taxon>
        <taxon>Gunneridae</taxon>
        <taxon>Pentapetalae</taxon>
        <taxon>rosids</taxon>
        <taxon>fabids</taxon>
        <taxon>Fabales</taxon>
        <taxon>Fabaceae</taxon>
        <taxon>Papilionoideae</taxon>
        <taxon>50 kb inversion clade</taxon>
        <taxon>NPAAA clade</taxon>
        <taxon>Hologalegina</taxon>
        <taxon>IRL clade</taxon>
        <taxon>Fabeae</taxon>
        <taxon>Vicia</taxon>
    </lineage>
</organism>
<name>A0AAV1AHT6_VICFA</name>
<proteinExistence type="predicted"/>
<evidence type="ECO:0000313" key="2">
    <source>
        <dbReference type="Proteomes" id="UP001157006"/>
    </source>
</evidence>
<protein>
    <submittedName>
        <fullName evidence="1">Uncharacterized protein</fullName>
    </submittedName>
</protein>